<dbReference type="Gene3D" id="3.40.50.2000">
    <property type="entry name" value="Glycogen Phosphorylase B"/>
    <property type="match status" value="2"/>
</dbReference>
<dbReference type="CDD" id="cd03801">
    <property type="entry name" value="GT4_PimA-like"/>
    <property type="match status" value="1"/>
</dbReference>
<comment type="caution">
    <text evidence="6">The sequence shown here is derived from an EMBL/GenBank/DDBJ whole genome shotgun (WGS) entry which is preliminary data.</text>
</comment>
<evidence type="ECO:0000256" key="3">
    <source>
        <dbReference type="ARBA" id="ARBA00022679"/>
    </source>
</evidence>
<protein>
    <submittedName>
        <fullName evidence="6">Glycosyltransferase involved in cell wall biosynthesis</fullName>
    </submittedName>
</protein>
<proteinExistence type="inferred from homology"/>
<dbReference type="InterPro" id="IPR028098">
    <property type="entry name" value="Glyco_trans_4-like_N"/>
</dbReference>
<dbReference type="AlphaFoldDB" id="A0A3N2CVH1"/>
<evidence type="ECO:0000259" key="5">
    <source>
        <dbReference type="Pfam" id="PF13439"/>
    </source>
</evidence>
<evidence type="ECO:0000313" key="7">
    <source>
        <dbReference type="Proteomes" id="UP000281738"/>
    </source>
</evidence>
<dbReference type="GO" id="GO:0016757">
    <property type="term" value="F:glycosyltransferase activity"/>
    <property type="evidence" value="ECO:0007669"/>
    <property type="project" value="UniProtKB-KW"/>
</dbReference>
<name>A0A3N2CVH1_9ACTN</name>
<dbReference type="Pfam" id="PF13439">
    <property type="entry name" value="Glyco_transf_4"/>
    <property type="match status" value="1"/>
</dbReference>
<evidence type="ECO:0000313" key="6">
    <source>
        <dbReference type="EMBL" id="ROR91418.1"/>
    </source>
</evidence>
<evidence type="ECO:0000259" key="4">
    <source>
        <dbReference type="Pfam" id="PF00534"/>
    </source>
</evidence>
<evidence type="ECO:0000256" key="2">
    <source>
        <dbReference type="ARBA" id="ARBA00022676"/>
    </source>
</evidence>
<sequence>MEGSVPASLEGRHVVLFNWRDTANPEGGGSERYVETMAAGLVRHGARVTVFCAAHAHAPADEVVDGVRFVRRGTHVGIYVLGMLHLLGRRFGRVDLVVDVQNGLPFFTRLATRRPVVVLVHHVHREQWPVVFPGRLGRVGWWIERRLAPALYRTSQYIAVSRATRGELMALGVDQRRIAVVHNGTSPAPAVTAGRSPTPLLCVVGRLVPHKQVEHAIDAVVALRHRHPDVRLSVVGNGWWDEDLHKYVAESGAGDLVRFEGHVDEQRKHEILAASWLMLLPSLKEGWGLVIGEAGVHGVPTVAYRSAGGTRESIRDGRSGVLVDDRAGFVRAVDELLEDPALRERLGDGAREMSHTFAWSHSQDSFAHVLADVLAGERVSVEDPEGP</sequence>
<dbReference type="PANTHER" id="PTHR12526:SF640">
    <property type="entry name" value="COLANIC ACID BIOSYNTHESIS GLYCOSYLTRANSFERASE WCAL-RELATED"/>
    <property type="match status" value="1"/>
</dbReference>
<dbReference type="RefSeq" id="WP_123390914.1">
    <property type="nucleotide sequence ID" value="NZ_RKHO01000001.1"/>
</dbReference>
<dbReference type="Proteomes" id="UP000281738">
    <property type="component" value="Unassembled WGS sequence"/>
</dbReference>
<dbReference type="Pfam" id="PF00534">
    <property type="entry name" value="Glycos_transf_1"/>
    <property type="match status" value="1"/>
</dbReference>
<feature type="domain" description="Glycosyl transferase family 1" evidence="4">
    <location>
        <begin position="197"/>
        <end position="352"/>
    </location>
</feature>
<organism evidence="6 7">
    <name type="scientific">Nocardioides aurantiacus</name>
    <dbReference type="NCBI Taxonomy" id="86796"/>
    <lineage>
        <taxon>Bacteria</taxon>
        <taxon>Bacillati</taxon>
        <taxon>Actinomycetota</taxon>
        <taxon>Actinomycetes</taxon>
        <taxon>Propionibacteriales</taxon>
        <taxon>Nocardioidaceae</taxon>
        <taxon>Nocardioides</taxon>
    </lineage>
</organism>
<dbReference type="OrthoDB" id="9806887at2"/>
<keyword evidence="7" id="KW-1185">Reference proteome</keyword>
<feature type="domain" description="Glycosyltransferase subfamily 4-like N-terminal" evidence="5">
    <location>
        <begin position="28"/>
        <end position="185"/>
    </location>
</feature>
<dbReference type="SUPFAM" id="SSF53756">
    <property type="entry name" value="UDP-Glycosyltransferase/glycogen phosphorylase"/>
    <property type="match status" value="1"/>
</dbReference>
<dbReference type="InterPro" id="IPR001296">
    <property type="entry name" value="Glyco_trans_1"/>
</dbReference>
<keyword evidence="2" id="KW-0328">Glycosyltransferase</keyword>
<comment type="similarity">
    <text evidence="1">Belongs to the glycosyltransferase group 1 family. Glycosyltransferase 4 subfamily.</text>
</comment>
<keyword evidence="3 6" id="KW-0808">Transferase</keyword>
<dbReference type="EMBL" id="RKHO01000001">
    <property type="protein sequence ID" value="ROR91418.1"/>
    <property type="molecule type" value="Genomic_DNA"/>
</dbReference>
<evidence type="ECO:0000256" key="1">
    <source>
        <dbReference type="ARBA" id="ARBA00009481"/>
    </source>
</evidence>
<dbReference type="PANTHER" id="PTHR12526">
    <property type="entry name" value="GLYCOSYLTRANSFERASE"/>
    <property type="match status" value="1"/>
</dbReference>
<gene>
    <name evidence="6" type="ORF">EDD33_2284</name>
</gene>
<accession>A0A3N2CVH1</accession>
<reference evidence="6 7" key="1">
    <citation type="submission" date="2018-11" db="EMBL/GenBank/DDBJ databases">
        <title>Sequencing the genomes of 1000 actinobacteria strains.</title>
        <authorList>
            <person name="Klenk H.-P."/>
        </authorList>
    </citation>
    <scope>NUCLEOTIDE SEQUENCE [LARGE SCALE GENOMIC DNA]</scope>
    <source>
        <strain evidence="6 7">DSM 12652</strain>
    </source>
</reference>